<proteinExistence type="predicted"/>
<protein>
    <submittedName>
        <fullName evidence="1">Uncharacterized protein</fullName>
    </submittedName>
</protein>
<gene>
    <name evidence="1" type="ORF">LR48_Vigan09g152400</name>
</gene>
<dbReference type="AlphaFoldDB" id="A0A0L9VCS5"/>
<evidence type="ECO:0000313" key="2">
    <source>
        <dbReference type="Proteomes" id="UP000053144"/>
    </source>
</evidence>
<organism evidence="1 2">
    <name type="scientific">Phaseolus angularis</name>
    <name type="common">Azuki bean</name>
    <name type="synonym">Vigna angularis</name>
    <dbReference type="NCBI Taxonomy" id="3914"/>
    <lineage>
        <taxon>Eukaryota</taxon>
        <taxon>Viridiplantae</taxon>
        <taxon>Streptophyta</taxon>
        <taxon>Embryophyta</taxon>
        <taxon>Tracheophyta</taxon>
        <taxon>Spermatophyta</taxon>
        <taxon>Magnoliopsida</taxon>
        <taxon>eudicotyledons</taxon>
        <taxon>Gunneridae</taxon>
        <taxon>Pentapetalae</taxon>
        <taxon>rosids</taxon>
        <taxon>fabids</taxon>
        <taxon>Fabales</taxon>
        <taxon>Fabaceae</taxon>
        <taxon>Papilionoideae</taxon>
        <taxon>50 kb inversion clade</taxon>
        <taxon>NPAAA clade</taxon>
        <taxon>indigoferoid/millettioid clade</taxon>
        <taxon>Phaseoleae</taxon>
        <taxon>Vigna</taxon>
    </lineage>
</organism>
<dbReference type="Proteomes" id="UP000053144">
    <property type="component" value="Chromosome 9"/>
</dbReference>
<evidence type="ECO:0000313" key="1">
    <source>
        <dbReference type="EMBL" id="KOM52865.1"/>
    </source>
</evidence>
<dbReference type="Gramene" id="KOM52865">
    <property type="protein sequence ID" value="KOM52865"/>
    <property type="gene ID" value="LR48_Vigan09g152400"/>
</dbReference>
<accession>A0A0L9VCS5</accession>
<name>A0A0L9VCS5_PHAAN</name>
<reference evidence="2" key="1">
    <citation type="journal article" date="2015" name="Proc. Natl. Acad. Sci. U.S.A.">
        <title>Genome sequencing of adzuki bean (Vigna angularis) provides insight into high starch and low fat accumulation and domestication.</title>
        <authorList>
            <person name="Yang K."/>
            <person name="Tian Z."/>
            <person name="Chen C."/>
            <person name="Luo L."/>
            <person name="Zhao B."/>
            <person name="Wang Z."/>
            <person name="Yu L."/>
            <person name="Li Y."/>
            <person name="Sun Y."/>
            <person name="Li W."/>
            <person name="Chen Y."/>
            <person name="Li Y."/>
            <person name="Zhang Y."/>
            <person name="Ai D."/>
            <person name="Zhao J."/>
            <person name="Shang C."/>
            <person name="Ma Y."/>
            <person name="Wu B."/>
            <person name="Wang M."/>
            <person name="Gao L."/>
            <person name="Sun D."/>
            <person name="Zhang P."/>
            <person name="Guo F."/>
            <person name="Wang W."/>
            <person name="Li Y."/>
            <person name="Wang J."/>
            <person name="Varshney R.K."/>
            <person name="Wang J."/>
            <person name="Ling H.Q."/>
            <person name="Wan P."/>
        </authorList>
    </citation>
    <scope>NUCLEOTIDE SEQUENCE</scope>
    <source>
        <strain evidence="2">cv. Jingnong 6</strain>
    </source>
</reference>
<dbReference type="EMBL" id="CM003379">
    <property type="protein sequence ID" value="KOM52865.1"/>
    <property type="molecule type" value="Genomic_DNA"/>
</dbReference>
<sequence>MGSAVLTQMGSTAVEKTEEVLRSEIDELFRQQREIFFLMFVDFVDYGEASRSSRSSQRCLGGPVLRTNGGVRQTRVRHESCEEELKTAILILIGISFWFQKR</sequence>